<dbReference type="Pfam" id="PF00134">
    <property type="entry name" value="Cyclin_N"/>
    <property type="match status" value="1"/>
</dbReference>
<reference evidence="7 8" key="1">
    <citation type="journal article" date="2015" name="Genome Biol. Evol.">
        <title>Phylogenomic analyses indicate that early fungi evolved digesting cell walls of algal ancestors of land plants.</title>
        <authorList>
            <person name="Chang Y."/>
            <person name="Wang S."/>
            <person name="Sekimoto S."/>
            <person name="Aerts A.L."/>
            <person name="Choi C."/>
            <person name="Clum A."/>
            <person name="LaButti K.M."/>
            <person name="Lindquist E.A."/>
            <person name="Yee Ngan C."/>
            <person name="Ohm R.A."/>
            <person name="Salamov A.A."/>
            <person name="Grigoriev I.V."/>
            <person name="Spatafora J.W."/>
            <person name="Berbee M.L."/>
        </authorList>
    </citation>
    <scope>NUCLEOTIDE SEQUENCE [LARGE SCALE GENOMIC DNA]</scope>
    <source>
        <strain evidence="7 8">JEL478</strain>
    </source>
</reference>
<dbReference type="STRING" id="1344416.A0A139AFK0"/>
<evidence type="ECO:0000256" key="5">
    <source>
        <dbReference type="RuleBase" id="RU000383"/>
    </source>
</evidence>
<sequence length="387" mass="42764">MENTVSSQDMSLLTPPAPRMETSLLCTTHPTPAPSSEVSVGPEDVERDTVKYLEMVKIDEPVHLPVVDALHHQREIDGPRRRELVDWLMNITTDANLHYDTLFLAMNLTDRYLSHRMVPLQDFQLLGITSLFIASKYNDLPNQALTLHAVINLCRKEYTKADIFEMERRVLHIAQFDLAYKSPAAIAELLLCRKDAWDVQIGESDWFYSPAPGCVAPRRIGNHQAGMASPPSPPGNAAGPILIFESIPRSTLLRAAHAVLLVALHHSRFTGIHSGTMAVASIIAAEGVLREPWTRGRKCESILTDPALASLLPTLSIEPFTQHVAPQILECYLAYHGFGGLGHAQSSTAGGLPTPPPEMQEVLWMEDEACGRAQSLQPTFENSTKMQ</sequence>
<dbReference type="SMART" id="SM00385">
    <property type="entry name" value="CYCLIN"/>
    <property type="match status" value="1"/>
</dbReference>
<dbReference type="OrthoDB" id="5590282at2759"/>
<protein>
    <submittedName>
        <fullName evidence="7">Cyclin-like protein</fullName>
    </submittedName>
</protein>
<organism evidence="7 8">
    <name type="scientific">Gonapodya prolifera (strain JEL478)</name>
    <name type="common">Monoblepharis prolifera</name>
    <dbReference type="NCBI Taxonomy" id="1344416"/>
    <lineage>
        <taxon>Eukaryota</taxon>
        <taxon>Fungi</taxon>
        <taxon>Fungi incertae sedis</taxon>
        <taxon>Chytridiomycota</taxon>
        <taxon>Chytridiomycota incertae sedis</taxon>
        <taxon>Monoblepharidomycetes</taxon>
        <taxon>Monoblepharidales</taxon>
        <taxon>Gonapodyaceae</taxon>
        <taxon>Gonapodya</taxon>
    </lineage>
</organism>
<evidence type="ECO:0000256" key="1">
    <source>
        <dbReference type="ARBA" id="ARBA00008742"/>
    </source>
</evidence>
<feature type="domain" description="Cyclin-like" evidence="6">
    <location>
        <begin position="86"/>
        <end position="172"/>
    </location>
</feature>
<dbReference type="PANTHER" id="PTHR10177">
    <property type="entry name" value="CYCLINS"/>
    <property type="match status" value="1"/>
</dbReference>
<keyword evidence="4" id="KW-0131">Cell cycle</keyword>
<evidence type="ECO:0000313" key="7">
    <source>
        <dbReference type="EMBL" id="KXS15538.1"/>
    </source>
</evidence>
<evidence type="ECO:0000313" key="8">
    <source>
        <dbReference type="Proteomes" id="UP000070544"/>
    </source>
</evidence>
<evidence type="ECO:0000259" key="6">
    <source>
        <dbReference type="SMART" id="SM00385"/>
    </source>
</evidence>
<dbReference type="InterPro" id="IPR013763">
    <property type="entry name" value="Cyclin-like_dom"/>
</dbReference>
<dbReference type="SUPFAM" id="SSF47954">
    <property type="entry name" value="Cyclin-like"/>
    <property type="match status" value="1"/>
</dbReference>
<dbReference type="GO" id="GO:0051726">
    <property type="term" value="P:regulation of cell cycle"/>
    <property type="evidence" value="ECO:0007669"/>
    <property type="project" value="UniProtKB-ARBA"/>
</dbReference>
<evidence type="ECO:0000256" key="2">
    <source>
        <dbReference type="ARBA" id="ARBA00022618"/>
    </source>
</evidence>
<dbReference type="InterPro" id="IPR036915">
    <property type="entry name" value="Cyclin-like_sf"/>
</dbReference>
<evidence type="ECO:0000256" key="3">
    <source>
        <dbReference type="ARBA" id="ARBA00023127"/>
    </source>
</evidence>
<comment type="similarity">
    <text evidence="1 5">Belongs to the cyclin family.</text>
</comment>
<dbReference type="GO" id="GO:0051301">
    <property type="term" value="P:cell division"/>
    <property type="evidence" value="ECO:0007669"/>
    <property type="project" value="UniProtKB-KW"/>
</dbReference>
<keyword evidence="8" id="KW-1185">Reference proteome</keyword>
<dbReference type="Gene3D" id="1.10.472.10">
    <property type="entry name" value="Cyclin-like"/>
    <property type="match status" value="1"/>
</dbReference>
<proteinExistence type="inferred from homology"/>
<evidence type="ECO:0000256" key="4">
    <source>
        <dbReference type="ARBA" id="ARBA00023306"/>
    </source>
</evidence>
<dbReference type="InterPro" id="IPR006671">
    <property type="entry name" value="Cyclin_N"/>
</dbReference>
<keyword evidence="2" id="KW-0132">Cell division</keyword>
<dbReference type="AlphaFoldDB" id="A0A139AFK0"/>
<gene>
    <name evidence="7" type="ORF">M427DRAFT_32232</name>
</gene>
<dbReference type="FunFam" id="1.10.472.10:FF:000010">
    <property type="entry name" value="G1/S-specific cyclin Cln1"/>
    <property type="match status" value="1"/>
</dbReference>
<dbReference type="EMBL" id="KQ965761">
    <property type="protein sequence ID" value="KXS15538.1"/>
    <property type="molecule type" value="Genomic_DNA"/>
</dbReference>
<accession>A0A139AFK0</accession>
<dbReference type="InterPro" id="IPR039361">
    <property type="entry name" value="Cyclin"/>
</dbReference>
<dbReference type="GO" id="GO:0019887">
    <property type="term" value="F:protein kinase regulator activity"/>
    <property type="evidence" value="ECO:0007669"/>
    <property type="project" value="UniProtKB-ARBA"/>
</dbReference>
<dbReference type="Proteomes" id="UP000070544">
    <property type="component" value="Unassembled WGS sequence"/>
</dbReference>
<keyword evidence="3 5" id="KW-0195">Cyclin</keyword>
<name>A0A139AFK0_GONPJ</name>